<dbReference type="Gene3D" id="1.10.510.10">
    <property type="entry name" value="Transferase(Phosphotransferase) domain 1"/>
    <property type="match status" value="1"/>
</dbReference>
<organism evidence="3 4">
    <name type="scientific">Lentinula detonsa</name>
    <dbReference type="NCBI Taxonomy" id="2804962"/>
    <lineage>
        <taxon>Eukaryota</taxon>
        <taxon>Fungi</taxon>
        <taxon>Dikarya</taxon>
        <taxon>Basidiomycota</taxon>
        <taxon>Agaricomycotina</taxon>
        <taxon>Agaricomycetes</taxon>
        <taxon>Agaricomycetidae</taxon>
        <taxon>Agaricales</taxon>
        <taxon>Marasmiineae</taxon>
        <taxon>Omphalotaceae</taxon>
        <taxon>Lentinula</taxon>
    </lineage>
</organism>
<evidence type="ECO:0000313" key="3">
    <source>
        <dbReference type="EMBL" id="KAJ3984701.1"/>
    </source>
</evidence>
<dbReference type="PROSITE" id="PS50011">
    <property type="entry name" value="PROTEIN_KINASE_DOM"/>
    <property type="match status" value="1"/>
</dbReference>
<feature type="region of interest" description="Disordered" evidence="1">
    <location>
        <begin position="1"/>
        <end position="84"/>
    </location>
</feature>
<evidence type="ECO:0000313" key="4">
    <source>
        <dbReference type="Proteomes" id="UP001163850"/>
    </source>
</evidence>
<dbReference type="InterPro" id="IPR000719">
    <property type="entry name" value="Prot_kinase_dom"/>
</dbReference>
<dbReference type="GO" id="GO:0004672">
    <property type="term" value="F:protein kinase activity"/>
    <property type="evidence" value="ECO:0007669"/>
    <property type="project" value="InterPro"/>
</dbReference>
<feature type="domain" description="Protein kinase" evidence="2">
    <location>
        <begin position="527"/>
        <end position="838"/>
    </location>
</feature>
<dbReference type="Proteomes" id="UP001163850">
    <property type="component" value="Unassembled WGS sequence"/>
</dbReference>
<feature type="compositionally biased region" description="Acidic residues" evidence="1">
    <location>
        <begin position="275"/>
        <end position="287"/>
    </location>
</feature>
<feature type="compositionally biased region" description="Basic and acidic residues" evidence="1">
    <location>
        <begin position="288"/>
        <end position="297"/>
    </location>
</feature>
<protein>
    <recommendedName>
        <fullName evidence="2">Protein kinase domain-containing protein</fullName>
    </recommendedName>
</protein>
<dbReference type="PANTHER" id="PTHR38248:SF2">
    <property type="entry name" value="FUNK1 11"/>
    <property type="match status" value="1"/>
</dbReference>
<dbReference type="GO" id="GO:0005524">
    <property type="term" value="F:ATP binding"/>
    <property type="evidence" value="ECO:0007669"/>
    <property type="project" value="InterPro"/>
</dbReference>
<feature type="compositionally biased region" description="Polar residues" evidence="1">
    <location>
        <begin position="341"/>
        <end position="356"/>
    </location>
</feature>
<name>A0AA38UTL2_9AGAR</name>
<dbReference type="InterPro" id="IPR011009">
    <property type="entry name" value="Kinase-like_dom_sf"/>
</dbReference>
<accession>A0AA38UTL2</accession>
<feature type="compositionally biased region" description="Basic and acidic residues" evidence="1">
    <location>
        <begin position="264"/>
        <end position="274"/>
    </location>
</feature>
<dbReference type="PANTHER" id="PTHR38248">
    <property type="entry name" value="FUNK1 6"/>
    <property type="match status" value="1"/>
</dbReference>
<feature type="region of interest" description="Disordered" evidence="1">
    <location>
        <begin position="259"/>
        <end position="311"/>
    </location>
</feature>
<gene>
    <name evidence="3" type="ORF">F5890DRAFT_1270478</name>
</gene>
<proteinExistence type="predicted"/>
<reference evidence="3" key="1">
    <citation type="submission" date="2022-08" db="EMBL/GenBank/DDBJ databases">
        <authorList>
            <consortium name="DOE Joint Genome Institute"/>
            <person name="Min B."/>
            <person name="Riley R."/>
            <person name="Sierra-Patev S."/>
            <person name="Naranjo-Ortiz M."/>
            <person name="Looney B."/>
            <person name="Konkel Z."/>
            <person name="Slot J.C."/>
            <person name="Sakamoto Y."/>
            <person name="Steenwyk J.L."/>
            <person name="Rokas A."/>
            <person name="Carro J."/>
            <person name="Camarero S."/>
            <person name="Ferreira P."/>
            <person name="Molpeceres G."/>
            <person name="Ruiz-Duenas F.J."/>
            <person name="Serrano A."/>
            <person name="Henrissat B."/>
            <person name="Drula E."/>
            <person name="Hughes K.W."/>
            <person name="Mata J.L."/>
            <person name="Ishikawa N.K."/>
            <person name="Vargas-Isla R."/>
            <person name="Ushijima S."/>
            <person name="Smith C.A."/>
            <person name="Ahrendt S."/>
            <person name="Andreopoulos W."/>
            <person name="He G."/>
            <person name="Labutti K."/>
            <person name="Lipzen A."/>
            <person name="Ng V."/>
            <person name="Sandor L."/>
            <person name="Barry K."/>
            <person name="Martinez A.T."/>
            <person name="Xiao Y."/>
            <person name="Gibbons J.G."/>
            <person name="Terashima K."/>
            <person name="Hibbett D.S."/>
            <person name="Grigoriev I.V."/>
        </authorList>
    </citation>
    <scope>NUCLEOTIDE SEQUENCE</scope>
    <source>
        <strain evidence="3">TFB7829</strain>
    </source>
</reference>
<dbReference type="Pfam" id="PF17667">
    <property type="entry name" value="Pkinase_fungal"/>
    <property type="match status" value="2"/>
</dbReference>
<dbReference type="AlphaFoldDB" id="A0AA38UTL2"/>
<comment type="caution">
    <text evidence="3">The sequence shown here is derived from an EMBL/GenBank/DDBJ whole genome shotgun (WGS) entry which is preliminary data.</text>
</comment>
<dbReference type="EMBL" id="MU801981">
    <property type="protein sequence ID" value="KAJ3984701.1"/>
    <property type="molecule type" value="Genomic_DNA"/>
</dbReference>
<feature type="region of interest" description="Disordered" evidence="1">
    <location>
        <begin position="324"/>
        <end position="356"/>
    </location>
</feature>
<dbReference type="InterPro" id="IPR040976">
    <property type="entry name" value="Pkinase_fungal"/>
</dbReference>
<evidence type="ECO:0000259" key="2">
    <source>
        <dbReference type="PROSITE" id="PS50011"/>
    </source>
</evidence>
<evidence type="ECO:0000256" key="1">
    <source>
        <dbReference type="SAM" id="MobiDB-lite"/>
    </source>
</evidence>
<sequence length="887" mass="102173">MSKGFYIPNSLPNMSKATRRSERKAKLPAAPNAPSGQTSRKPKSGHAEAPQEGHPSLQTEKAKHGLHATPEQTALERPNTPERQHKQITKHLEDTPHSHSSSSFTVALPPGQKYAVDQANRYLHADLIFTRILPVKEFTKHTLNLDVDKDAYIMSTKVEEIFDTYLRVVKDAKNELDPKVYPALIDLLNVIPSDHTMFYKQDHVQVGGSLVGQIPDIGVILKELAGDGDVYEGLHDKKKKILWGHLLTIVEDKVGKGKLITPEFGKDGNQKWSKDDEDSEGEEEGPKEDEGGPKEDEGSKEDEDFEGSKVRSDAAYDLLRQRMSGQNQDWEDEPAEGALETNRTPNTSQDQATMGVSNSRTSANYLYKKMRHYNKLPQRVPDRLTAQGVRMQVAGYARDMVSYGLPRSHVLLFLVDSHLARAIYYDRSAIVESKLLNFNHQEDRLIFAKMIKRLCALPLEDLGFVPNLEADFIKNPASLLEAMKPPEQKTTTGPPSSEIFDLCQGSFFTFPYKNDQTRTVRLRRVIFRSNGIIGRGTMVIRVECACRNCPSKQCDWKKKKLVLKMSFPSKTRVSERTFMDRSKELAQGEHAWVSNHLPDLIWSFDIPFRDGSPQDNLGKTFKDYEMRVMRGVILEELKPLSSLKTARECAQVFYDIIQCHHWVWKYPRILHRDISQGNIMVREKNGKKYGVLNDWDLAIWLDDKRDGPTSQFRTGTKPYMAHEQHSSKWKGPHRYRHDLESIFYVMLLLVCLYSGPDEKLRRPRTEDDQYEEWHQSDDRFLYDKKHRTVRADDWEPPVTTFFFGFLLWLSRLQRSMRRGFYERGDAMQLVPKALHPEMNFFDEDTLGGHLSYESIVSIVHVFEEEELETRGREWQLHLDNLRQNQIG</sequence>
<dbReference type="SUPFAM" id="SSF56112">
    <property type="entry name" value="Protein kinase-like (PK-like)"/>
    <property type="match status" value="1"/>
</dbReference>